<evidence type="ECO:0000313" key="10">
    <source>
        <dbReference type="Proteomes" id="UP000000925"/>
    </source>
</evidence>
<evidence type="ECO:0000313" key="9">
    <source>
        <dbReference type="EMBL" id="ADE53616.1"/>
    </source>
</evidence>
<sequence length="702" mass="77455">MSTLTFQWPAALLLLLITPLLIWLLAYARKQRLNLIQALGGQYPTHRRLRDVLRVSAFVLLVVALARPGYDPKMESVSRTGRDVVFALDVSRSMLAEDVLPSRLEVAKQAIRDALDVMGNERVGLVAYAGSASILCPLTYDYDFVRYSLEQAHPRTVDFGGTTLQSAVEKTVDQVFLDGRAGVQDLVVLTDGGDHGSQNPRIVEMLQDKQVDVLLVGLGDTQQGAPIRIKDDEGRLSLLEVDGETVLTKLEDESLRAFTALYPQSEYVAVGTRPFHLGELYIEYAANKGSQSTDNETGILTYKEAAPALLVPAIILLLLSELWGARGLRWSSWIWLPFAVAHLQPHADAASTSFKEQFALAEKLYEAGEFVEAEEAFAGLYTDATADSAAAEDLAAVQFNHGMCFLRLAEAEGGNLGAALSYTRQAQLAYLSAKRNDRSLQRAGMRLQSTAVTIAELEQALRDQQAADALIQEAMEALVERLKQLLADQSALRTECEASDVPRKRPAKSPQTPIAQPADAGEQAKRFAERQALLVNESRAIHGLMEALDEQLSIPVDGLDPDSILREPMVLIGQTEFEQKHAVDSLKQWNSWPRARNHQSAAERLIETILKMLEGDSQDSSESSDEMEDWDEQYDYDEMSDSDESMSSSESMQGDLAAASDMQALPVPNYSAEDILMEEQGNLQFRQQKRASANSGAVKRDY</sequence>
<keyword evidence="2 7" id="KW-0812">Transmembrane</keyword>
<dbReference type="PANTHER" id="PTHR22550:SF5">
    <property type="entry name" value="LEUCINE ZIPPER PROTEIN 4"/>
    <property type="match status" value="1"/>
</dbReference>
<dbReference type="EMBL" id="CP001998">
    <property type="protein sequence ID" value="ADE53616.1"/>
    <property type="molecule type" value="Genomic_DNA"/>
</dbReference>
<keyword evidence="4 7" id="KW-0472">Membrane</keyword>
<evidence type="ECO:0000259" key="8">
    <source>
        <dbReference type="PROSITE" id="PS50234"/>
    </source>
</evidence>
<name>D5ENV7_CORAD</name>
<feature type="region of interest" description="Disordered" evidence="6">
    <location>
        <begin position="614"/>
        <end position="665"/>
    </location>
</feature>
<keyword evidence="1" id="KW-1003">Cell membrane</keyword>
<dbReference type="eggNOG" id="COG2304">
    <property type="taxonomic scope" value="Bacteria"/>
</dbReference>
<evidence type="ECO:0000256" key="7">
    <source>
        <dbReference type="SAM" id="Phobius"/>
    </source>
</evidence>
<dbReference type="RefSeq" id="WP_013042340.1">
    <property type="nucleotide sequence ID" value="NC_014008.1"/>
</dbReference>
<feature type="region of interest" description="Disordered" evidence="6">
    <location>
        <begin position="681"/>
        <end position="702"/>
    </location>
</feature>
<dbReference type="PROSITE" id="PS50234">
    <property type="entry name" value="VWFA"/>
    <property type="match status" value="1"/>
</dbReference>
<reference evidence="9 10" key="1">
    <citation type="journal article" date="2010" name="Stand. Genomic Sci.">
        <title>Complete genome sequence of Coraliomargarita akajimensis type strain (04OKA010-24).</title>
        <authorList>
            <person name="Mavromatis K."/>
            <person name="Abt B."/>
            <person name="Brambilla E."/>
            <person name="Lapidus A."/>
            <person name="Copeland A."/>
            <person name="Deshpande S."/>
            <person name="Nolan M."/>
            <person name="Lucas S."/>
            <person name="Tice H."/>
            <person name="Cheng J.F."/>
            <person name="Han C."/>
            <person name="Detter J.C."/>
            <person name="Woyke T."/>
            <person name="Goodwin L."/>
            <person name="Pitluck S."/>
            <person name="Held B."/>
            <person name="Brettin T."/>
            <person name="Tapia R."/>
            <person name="Ivanova N."/>
            <person name="Mikhailova N."/>
            <person name="Pati A."/>
            <person name="Liolios K."/>
            <person name="Chen A."/>
            <person name="Palaniappan K."/>
            <person name="Land M."/>
            <person name="Hauser L."/>
            <person name="Chang Y.J."/>
            <person name="Jeffries C.D."/>
            <person name="Rohde M."/>
            <person name="Goker M."/>
            <person name="Bristow J."/>
            <person name="Eisen J.A."/>
            <person name="Markowitz V."/>
            <person name="Hugenholtz P."/>
            <person name="Klenk H.P."/>
            <person name="Kyrpides N.C."/>
        </authorList>
    </citation>
    <scope>NUCLEOTIDE SEQUENCE [LARGE SCALE GENOMIC DNA]</scope>
    <source>
        <strain evidence="10">DSM 45221 / IAM 15411 / JCM 23193 / KCTC 12865</strain>
    </source>
</reference>
<dbReference type="SMART" id="SM00327">
    <property type="entry name" value="VWA"/>
    <property type="match status" value="1"/>
</dbReference>
<organism evidence="9 10">
    <name type="scientific">Coraliomargarita akajimensis (strain DSM 45221 / IAM 15411 / JCM 23193 / KCTC 12865 / 04OKA010-24)</name>
    <dbReference type="NCBI Taxonomy" id="583355"/>
    <lineage>
        <taxon>Bacteria</taxon>
        <taxon>Pseudomonadati</taxon>
        <taxon>Verrucomicrobiota</taxon>
        <taxon>Opitutia</taxon>
        <taxon>Puniceicoccales</taxon>
        <taxon>Coraliomargaritaceae</taxon>
        <taxon>Coraliomargarita</taxon>
    </lineage>
</organism>
<dbReference type="AlphaFoldDB" id="D5ENV7"/>
<evidence type="ECO:0000256" key="5">
    <source>
        <dbReference type="SAM" id="Coils"/>
    </source>
</evidence>
<feature type="transmembrane region" description="Helical" evidence="7">
    <location>
        <begin position="52"/>
        <end position="70"/>
    </location>
</feature>
<dbReference type="SUPFAM" id="SSF53300">
    <property type="entry name" value="vWA-like"/>
    <property type="match status" value="1"/>
</dbReference>
<dbReference type="PANTHER" id="PTHR22550">
    <property type="entry name" value="SPORE GERMINATION PROTEIN"/>
    <property type="match status" value="1"/>
</dbReference>
<keyword evidence="10" id="KW-1185">Reference proteome</keyword>
<accession>D5ENV7</accession>
<dbReference type="InterPro" id="IPR002035">
    <property type="entry name" value="VWF_A"/>
</dbReference>
<dbReference type="KEGG" id="caa:Caka_0591"/>
<evidence type="ECO:0000256" key="6">
    <source>
        <dbReference type="SAM" id="MobiDB-lite"/>
    </source>
</evidence>
<evidence type="ECO:0000256" key="1">
    <source>
        <dbReference type="ARBA" id="ARBA00022475"/>
    </source>
</evidence>
<keyword evidence="5" id="KW-0175">Coiled coil</keyword>
<feature type="compositionally biased region" description="Acidic residues" evidence="6">
    <location>
        <begin position="616"/>
        <end position="644"/>
    </location>
</feature>
<feature type="domain" description="VWFA" evidence="8">
    <location>
        <begin position="83"/>
        <end position="220"/>
    </location>
</feature>
<dbReference type="HOGENOM" id="CLU_392661_0_0_0"/>
<evidence type="ECO:0000256" key="2">
    <source>
        <dbReference type="ARBA" id="ARBA00022692"/>
    </source>
</evidence>
<dbReference type="Proteomes" id="UP000000925">
    <property type="component" value="Chromosome"/>
</dbReference>
<proteinExistence type="predicted"/>
<feature type="compositionally biased region" description="Polar residues" evidence="6">
    <location>
        <begin position="681"/>
        <end position="695"/>
    </location>
</feature>
<keyword evidence="3 7" id="KW-1133">Transmembrane helix</keyword>
<protein>
    <submittedName>
        <fullName evidence="9">von Willebrand factor type A</fullName>
    </submittedName>
</protein>
<evidence type="ECO:0000256" key="4">
    <source>
        <dbReference type="ARBA" id="ARBA00023136"/>
    </source>
</evidence>
<feature type="coiled-coil region" evidence="5">
    <location>
        <begin position="447"/>
        <end position="495"/>
    </location>
</feature>
<dbReference type="InterPro" id="IPR036465">
    <property type="entry name" value="vWFA_dom_sf"/>
</dbReference>
<dbReference type="STRING" id="583355.Caka_0591"/>
<dbReference type="Pfam" id="PF13519">
    <property type="entry name" value="VWA_2"/>
    <property type="match status" value="1"/>
</dbReference>
<dbReference type="Gene3D" id="3.40.50.410">
    <property type="entry name" value="von Willebrand factor, type A domain"/>
    <property type="match status" value="1"/>
</dbReference>
<evidence type="ECO:0000256" key="3">
    <source>
        <dbReference type="ARBA" id="ARBA00022989"/>
    </source>
</evidence>
<gene>
    <name evidence="9" type="ordered locus">Caka_0591</name>
</gene>
<feature type="transmembrane region" description="Helical" evidence="7">
    <location>
        <begin position="6"/>
        <end position="27"/>
    </location>
</feature>
<dbReference type="OrthoDB" id="9781333at2"/>
<feature type="region of interest" description="Disordered" evidence="6">
    <location>
        <begin position="496"/>
        <end position="522"/>
    </location>
</feature>
<dbReference type="InterPro" id="IPR050768">
    <property type="entry name" value="UPF0353/GerABKA_families"/>
</dbReference>